<gene>
    <name evidence="15" type="ORF">C4N26_14050</name>
</gene>
<dbReference type="Proteomes" id="UP000251144">
    <property type="component" value="Unassembled WGS sequence"/>
</dbReference>
<dbReference type="InterPro" id="IPR006027">
    <property type="entry name" value="NusB_RsmB_TIM44"/>
</dbReference>
<keyword evidence="7 13" id="KW-0808">Transferase</keyword>
<dbReference type="Gene3D" id="3.40.50.150">
    <property type="entry name" value="Vaccinia Virus protein VP39"/>
    <property type="match status" value="1"/>
</dbReference>
<evidence type="ECO:0000256" key="3">
    <source>
        <dbReference type="ARBA" id="ARBA00012140"/>
    </source>
</evidence>
<evidence type="ECO:0000256" key="4">
    <source>
        <dbReference type="ARBA" id="ARBA00022490"/>
    </source>
</evidence>
<evidence type="ECO:0000256" key="11">
    <source>
        <dbReference type="ARBA" id="ARBA00031088"/>
    </source>
</evidence>
<dbReference type="RefSeq" id="WP_158401794.1">
    <property type="nucleotide sequence ID" value="NZ_PRLB01000020.1"/>
</dbReference>
<dbReference type="InterPro" id="IPR049560">
    <property type="entry name" value="MeTrfase_RsmB-F_NOP2_cat"/>
</dbReference>
<comment type="similarity">
    <text evidence="13">Belongs to the class I-like SAM-binding methyltransferase superfamily. RsmB/NOP family.</text>
</comment>
<keyword evidence="9 13" id="KW-0694">RNA-binding</keyword>
<dbReference type="SUPFAM" id="SSF53335">
    <property type="entry name" value="S-adenosyl-L-methionine-dependent methyltransferases"/>
    <property type="match status" value="1"/>
</dbReference>
<evidence type="ECO:0000256" key="7">
    <source>
        <dbReference type="ARBA" id="ARBA00022679"/>
    </source>
</evidence>
<name>A0A329TN91_9FIRM</name>
<dbReference type="GO" id="GO:0008649">
    <property type="term" value="F:rRNA methyltransferase activity"/>
    <property type="evidence" value="ECO:0007669"/>
    <property type="project" value="InterPro"/>
</dbReference>
<evidence type="ECO:0000313" key="16">
    <source>
        <dbReference type="Proteomes" id="UP000251144"/>
    </source>
</evidence>
<dbReference type="InterPro" id="IPR001678">
    <property type="entry name" value="MeTrfase_RsmB-F_NOP2_dom"/>
</dbReference>
<reference evidence="15 16" key="1">
    <citation type="submission" date="2018-02" db="EMBL/GenBank/DDBJ databases">
        <title>Complete genome sequencing of Faecalibacterium prausnitzii strains isolated from the human gut.</title>
        <authorList>
            <person name="Fitzgerald B.C."/>
            <person name="Shkoporov A.N."/>
            <person name="Ross P.R."/>
            <person name="Hill C."/>
        </authorList>
    </citation>
    <scope>NUCLEOTIDE SEQUENCE [LARGE SCALE GENOMIC DNA]</scope>
    <source>
        <strain evidence="15 16">APC942/32-1</strain>
    </source>
</reference>
<dbReference type="SUPFAM" id="SSF48013">
    <property type="entry name" value="NusB-like"/>
    <property type="match status" value="1"/>
</dbReference>
<dbReference type="Pfam" id="PF01029">
    <property type="entry name" value="NusB"/>
    <property type="match status" value="1"/>
</dbReference>
<dbReference type="CDD" id="cd02440">
    <property type="entry name" value="AdoMet_MTases"/>
    <property type="match status" value="1"/>
</dbReference>
<keyword evidence="8 13" id="KW-0949">S-adenosyl-L-methionine</keyword>
<proteinExistence type="inferred from homology"/>
<evidence type="ECO:0000256" key="13">
    <source>
        <dbReference type="PROSITE-ProRule" id="PRU01023"/>
    </source>
</evidence>
<protein>
    <recommendedName>
        <fullName evidence="3">16S rRNA (cytosine(967)-C(5))-methyltransferase</fullName>
        <ecNumber evidence="3">2.1.1.176</ecNumber>
    </recommendedName>
    <alternativeName>
        <fullName evidence="10">16S rRNA m5C967 methyltransferase</fullName>
    </alternativeName>
    <alternativeName>
        <fullName evidence="11">rRNA (cytosine-C(5)-)-methyltransferase RsmB</fullName>
    </alternativeName>
</protein>
<evidence type="ECO:0000313" key="15">
    <source>
        <dbReference type="EMBL" id="RAW50403.1"/>
    </source>
</evidence>
<sequence length="442" mass="47598">MSGPNPRAAAVAALVRQEQDGFSNLILDAELRRQKLEGRDKAFASAIFYTVLEHQGTLDYILSRFLPKGLAKLDPQVREILRAALAQARYMQVPASAAVNEAVKLTRTFRKASASGLVNAVLRRAIGYDLGSAVFADEVERLMVLGSAGRDVAAFLHEHYPDEALDILTHTADGGLTSLRANPLKGTPEALCEKLLASGAKTAAPGLVPGSVLARFEGSPAESGLFRDGYFHVEGQASQLAALCVEAKPGDTVLDLCAAPGGKSLLLIEEMQDEGRLVSCDVSENRVQLIRKAVERMGFRNVKPRVSDGTKPDNHLPMADAILVDAPCSGLGILAKKPDIRYKTLEKARHDELLATQSAILDTAAAHLKEGGRLVYSTCTIDPAENEEQVRAFVGRHPEFRVVTPDVRFPAGMTVGDWGALSVPTRTGMDGFFLCAMQKRDS</sequence>
<evidence type="ECO:0000256" key="10">
    <source>
        <dbReference type="ARBA" id="ARBA00030399"/>
    </source>
</evidence>
<feature type="binding site" evidence="13">
    <location>
        <position position="308"/>
    </location>
    <ligand>
        <name>S-adenosyl-L-methionine</name>
        <dbReference type="ChEBI" id="CHEBI:59789"/>
    </ligand>
</feature>
<evidence type="ECO:0000256" key="8">
    <source>
        <dbReference type="ARBA" id="ARBA00022691"/>
    </source>
</evidence>
<keyword evidence="5" id="KW-0698">rRNA processing</keyword>
<evidence type="ECO:0000256" key="1">
    <source>
        <dbReference type="ARBA" id="ARBA00002724"/>
    </source>
</evidence>
<dbReference type="OrthoDB" id="9810297at2"/>
<evidence type="ECO:0000256" key="6">
    <source>
        <dbReference type="ARBA" id="ARBA00022603"/>
    </source>
</evidence>
<feature type="active site" description="Nucleophile" evidence="13">
    <location>
        <position position="379"/>
    </location>
</feature>
<dbReference type="GO" id="GO:0005737">
    <property type="term" value="C:cytoplasm"/>
    <property type="evidence" value="ECO:0007669"/>
    <property type="project" value="UniProtKB-SubCell"/>
</dbReference>
<dbReference type="Pfam" id="PF01189">
    <property type="entry name" value="Methyltr_RsmB-F"/>
    <property type="match status" value="1"/>
</dbReference>
<dbReference type="PRINTS" id="PR02008">
    <property type="entry name" value="RCMTFAMILY"/>
</dbReference>
<dbReference type="AlphaFoldDB" id="A0A329TN91"/>
<organism evidence="15 16">
    <name type="scientific">Faecalibacterium prausnitzii</name>
    <dbReference type="NCBI Taxonomy" id="853"/>
    <lineage>
        <taxon>Bacteria</taxon>
        <taxon>Bacillati</taxon>
        <taxon>Bacillota</taxon>
        <taxon>Clostridia</taxon>
        <taxon>Eubacteriales</taxon>
        <taxon>Oscillospiraceae</taxon>
        <taxon>Faecalibacterium</taxon>
    </lineage>
</organism>
<comment type="subcellular location">
    <subcellularLocation>
        <location evidence="2">Cytoplasm</location>
    </subcellularLocation>
</comment>
<dbReference type="EMBL" id="PRLB01000020">
    <property type="protein sequence ID" value="RAW50403.1"/>
    <property type="molecule type" value="Genomic_DNA"/>
</dbReference>
<dbReference type="InterPro" id="IPR035926">
    <property type="entry name" value="NusB-like_sf"/>
</dbReference>
<dbReference type="Gene3D" id="1.10.940.10">
    <property type="entry name" value="NusB-like"/>
    <property type="match status" value="1"/>
</dbReference>
<comment type="function">
    <text evidence="1">Specifically methylates the cytosine at position 967 (m5C967) of 16S rRNA.</text>
</comment>
<keyword evidence="4" id="KW-0963">Cytoplasm</keyword>
<evidence type="ECO:0000256" key="5">
    <source>
        <dbReference type="ARBA" id="ARBA00022552"/>
    </source>
</evidence>
<feature type="binding site" evidence="13">
    <location>
        <position position="281"/>
    </location>
    <ligand>
        <name>S-adenosyl-L-methionine</name>
        <dbReference type="ChEBI" id="CHEBI:59789"/>
    </ligand>
</feature>
<dbReference type="InterPro" id="IPR004573">
    <property type="entry name" value="rRNA_ssu_MeTfrase_B"/>
</dbReference>
<dbReference type="PANTHER" id="PTHR22807:SF53">
    <property type="entry name" value="RIBOSOMAL RNA SMALL SUBUNIT METHYLTRANSFERASE B-RELATED"/>
    <property type="match status" value="1"/>
</dbReference>
<dbReference type="EC" id="2.1.1.176" evidence="3"/>
<dbReference type="NCBIfam" id="TIGR00563">
    <property type="entry name" value="rsmB"/>
    <property type="match status" value="1"/>
</dbReference>
<dbReference type="GO" id="GO:0003723">
    <property type="term" value="F:RNA binding"/>
    <property type="evidence" value="ECO:0007669"/>
    <property type="project" value="UniProtKB-UniRule"/>
</dbReference>
<evidence type="ECO:0000256" key="12">
    <source>
        <dbReference type="ARBA" id="ARBA00047283"/>
    </source>
</evidence>
<evidence type="ECO:0000256" key="9">
    <source>
        <dbReference type="ARBA" id="ARBA00022884"/>
    </source>
</evidence>
<comment type="catalytic activity">
    <reaction evidence="12">
        <text>cytidine(967) in 16S rRNA + S-adenosyl-L-methionine = 5-methylcytidine(967) in 16S rRNA + S-adenosyl-L-homocysteine + H(+)</text>
        <dbReference type="Rhea" id="RHEA:42748"/>
        <dbReference type="Rhea" id="RHEA-COMP:10219"/>
        <dbReference type="Rhea" id="RHEA-COMP:10220"/>
        <dbReference type="ChEBI" id="CHEBI:15378"/>
        <dbReference type="ChEBI" id="CHEBI:57856"/>
        <dbReference type="ChEBI" id="CHEBI:59789"/>
        <dbReference type="ChEBI" id="CHEBI:74483"/>
        <dbReference type="ChEBI" id="CHEBI:82748"/>
        <dbReference type="EC" id="2.1.1.176"/>
    </reaction>
</comment>
<comment type="caution">
    <text evidence="15">The sequence shown here is derived from an EMBL/GenBank/DDBJ whole genome shotgun (WGS) entry which is preliminary data.</text>
</comment>
<dbReference type="PROSITE" id="PS51686">
    <property type="entry name" value="SAM_MT_RSMB_NOP"/>
    <property type="match status" value="1"/>
</dbReference>
<feature type="binding site" evidence="13">
    <location>
        <begin position="257"/>
        <end position="263"/>
    </location>
    <ligand>
        <name>S-adenosyl-L-methionine</name>
        <dbReference type="ChEBI" id="CHEBI:59789"/>
    </ligand>
</feature>
<dbReference type="PANTHER" id="PTHR22807">
    <property type="entry name" value="NOP2 YEAST -RELATED NOL1/NOP2/FMU SUN DOMAIN-CONTAINING"/>
    <property type="match status" value="1"/>
</dbReference>
<evidence type="ECO:0000259" key="14">
    <source>
        <dbReference type="PROSITE" id="PS51686"/>
    </source>
</evidence>
<feature type="binding site" evidence="13">
    <location>
        <position position="325"/>
    </location>
    <ligand>
        <name>S-adenosyl-L-methionine</name>
        <dbReference type="ChEBI" id="CHEBI:59789"/>
    </ligand>
</feature>
<keyword evidence="6 13" id="KW-0489">Methyltransferase</keyword>
<dbReference type="GO" id="GO:0006355">
    <property type="term" value="P:regulation of DNA-templated transcription"/>
    <property type="evidence" value="ECO:0007669"/>
    <property type="project" value="InterPro"/>
</dbReference>
<dbReference type="InterPro" id="IPR023267">
    <property type="entry name" value="RCMT"/>
</dbReference>
<feature type="domain" description="SAM-dependent MTase RsmB/NOP-type" evidence="14">
    <location>
        <begin position="167"/>
        <end position="440"/>
    </location>
</feature>
<dbReference type="NCBIfam" id="NF011494">
    <property type="entry name" value="PRK14902.1"/>
    <property type="match status" value="1"/>
</dbReference>
<dbReference type="InterPro" id="IPR029063">
    <property type="entry name" value="SAM-dependent_MTases_sf"/>
</dbReference>
<evidence type="ECO:0000256" key="2">
    <source>
        <dbReference type="ARBA" id="ARBA00004496"/>
    </source>
</evidence>
<accession>A0A329TN91</accession>